<evidence type="ECO:0000256" key="1">
    <source>
        <dbReference type="SAM" id="MobiDB-lite"/>
    </source>
</evidence>
<gene>
    <name evidence="3" type="ORF">CcCBS67573_g03424</name>
</gene>
<accession>A0A507FHV9</accession>
<dbReference type="OrthoDB" id="2148056at2759"/>
<evidence type="ECO:0000259" key="2">
    <source>
        <dbReference type="PROSITE" id="PS50888"/>
    </source>
</evidence>
<feature type="domain" description="BHLH" evidence="2">
    <location>
        <begin position="92"/>
        <end position="145"/>
    </location>
</feature>
<dbReference type="PROSITE" id="PS50888">
    <property type="entry name" value="BHLH"/>
    <property type="match status" value="1"/>
</dbReference>
<feature type="region of interest" description="Disordered" evidence="1">
    <location>
        <begin position="64"/>
        <end position="102"/>
    </location>
</feature>
<dbReference type="AlphaFoldDB" id="A0A507FHV9"/>
<feature type="compositionally biased region" description="Low complexity" evidence="1">
    <location>
        <begin position="64"/>
        <end position="88"/>
    </location>
</feature>
<dbReference type="EMBL" id="QEAP01000086">
    <property type="protein sequence ID" value="TPX75300.1"/>
    <property type="molecule type" value="Genomic_DNA"/>
</dbReference>
<dbReference type="Gene3D" id="4.10.280.10">
    <property type="entry name" value="Helix-loop-helix DNA-binding domain"/>
    <property type="match status" value="1"/>
</dbReference>
<organism evidence="3 4">
    <name type="scientific">Chytriomyces confervae</name>
    <dbReference type="NCBI Taxonomy" id="246404"/>
    <lineage>
        <taxon>Eukaryota</taxon>
        <taxon>Fungi</taxon>
        <taxon>Fungi incertae sedis</taxon>
        <taxon>Chytridiomycota</taxon>
        <taxon>Chytridiomycota incertae sedis</taxon>
        <taxon>Chytridiomycetes</taxon>
        <taxon>Chytridiales</taxon>
        <taxon>Chytriomycetaceae</taxon>
        <taxon>Chytriomyces</taxon>
    </lineage>
</organism>
<comment type="caution">
    <text evidence="3">The sequence shown here is derived from an EMBL/GenBank/DDBJ whole genome shotgun (WGS) entry which is preliminary data.</text>
</comment>
<sequence length="172" mass="19698">MQHVQHQQQRIILPFPEPIMYPLAFTPSCWSPESTVSPAHSPKLMNPPLPPILLSSHHKEASPIPSLSSLSSWHSSDRCCPSSPPRSSRMQKRLEQRKNAEKQRRDILRTCIHQVKQLLPRKTGNSRVVSKERAVEQAFEYIVELQQEGERKAQLLKQLEAEIVGMQTRLAL</sequence>
<dbReference type="Pfam" id="PF00010">
    <property type="entry name" value="HLH"/>
    <property type="match status" value="1"/>
</dbReference>
<protein>
    <recommendedName>
        <fullName evidence="2">BHLH domain-containing protein</fullName>
    </recommendedName>
</protein>
<evidence type="ECO:0000313" key="3">
    <source>
        <dbReference type="EMBL" id="TPX75300.1"/>
    </source>
</evidence>
<dbReference type="InterPro" id="IPR011598">
    <property type="entry name" value="bHLH_dom"/>
</dbReference>
<keyword evidence="4" id="KW-1185">Reference proteome</keyword>
<reference evidence="3 4" key="1">
    <citation type="journal article" date="2019" name="Sci. Rep.">
        <title>Comparative genomics of chytrid fungi reveal insights into the obligate biotrophic and pathogenic lifestyle of Synchytrium endobioticum.</title>
        <authorList>
            <person name="van de Vossenberg B.T.L.H."/>
            <person name="Warris S."/>
            <person name="Nguyen H.D.T."/>
            <person name="van Gent-Pelzer M.P.E."/>
            <person name="Joly D.L."/>
            <person name="van de Geest H.C."/>
            <person name="Bonants P.J.M."/>
            <person name="Smith D.S."/>
            <person name="Levesque C.A."/>
            <person name="van der Lee T.A.J."/>
        </authorList>
    </citation>
    <scope>NUCLEOTIDE SEQUENCE [LARGE SCALE GENOMIC DNA]</scope>
    <source>
        <strain evidence="3 4">CBS 675.73</strain>
    </source>
</reference>
<evidence type="ECO:0000313" key="4">
    <source>
        <dbReference type="Proteomes" id="UP000320333"/>
    </source>
</evidence>
<dbReference type="Proteomes" id="UP000320333">
    <property type="component" value="Unassembled WGS sequence"/>
</dbReference>
<feature type="compositionally biased region" description="Basic and acidic residues" evidence="1">
    <location>
        <begin position="92"/>
        <end position="102"/>
    </location>
</feature>
<dbReference type="InterPro" id="IPR036638">
    <property type="entry name" value="HLH_DNA-bd_sf"/>
</dbReference>
<dbReference type="GO" id="GO:0046983">
    <property type="term" value="F:protein dimerization activity"/>
    <property type="evidence" value="ECO:0007669"/>
    <property type="project" value="InterPro"/>
</dbReference>
<dbReference type="SUPFAM" id="SSF47459">
    <property type="entry name" value="HLH, helix-loop-helix DNA-binding domain"/>
    <property type="match status" value="1"/>
</dbReference>
<name>A0A507FHV9_9FUNG</name>
<proteinExistence type="predicted"/>